<dbReference type="OrthoDB" id="2016698at2759"/>
<dbReference type="EMBL" id="CP031037">
    <property type="protein sequence ID" value="QDZ20837.1"/>
    <property type="molecule type" value="Genomic_DNA"/>
</dbReference>
<evidence type="ECO:0000313" key="3">
    <source>
        <dbReference type="Proteomes" id="UP000316726"/>
    </source>
</evidence>
<dbReference type="AlphaFoldDB" id="A0A5B8MK65"/>
<proteinExistence type="predicted"/>
<protein>
    <submittedName>
        <fullName evidence="1">Uncharacterized protein</fullName>
    </submittedName>
</protein>
<reference evidence="1 3" key="1">
    <citation type="submission" date="2018-07" db="EMBL/GenBank/DDBJ databases">
        <title>The complete nuclear genome of the prasinophyte Chloropicon primus (CCMP1205).</title>
        <authorList>
            <person name="Pombert J.-F."/>
            <person name="Otis C."/>
            <person name="Turmel M."/>
            <person name="Lemieux C."/>
        </authorList>
    </citation>
    <scope>NUCLEOTIDE SEQUENCE [LARGE SCALE GENOMIC DNA]</scope>
    <source>
        <strain evidence="1 3">CCMP1205</strain>
    </source>
</reference>
<dbReference type="GO" id="GO:0004222">
    <property type="term" value="F:metalloendopeptidase activity"/>
    <property type="evidence" value="ECO:0007669"/>
    <property type="project" value="InterPro"/>
</dbReference>
<dbReference type="GO" id="GO:0005524">
    <property type="term" value="F:ATP binding"/>
    <property type="evidence" value="ECO:0007669"/>
    <property type="project" value="InterPro"/>
</dbReference>
<dbReference type="GO" id="GO:0006508">
    <property type="term" value="P:proteolysis"/>
    <property type="evidence" value="ECO:0007669"/>
    <property type="project" value="InterPro"/>
</dbReference>
<evidence type="ECO:0000313" key="1">
    <source>
        <dbReference type="EMBL" id="QDZ20837.1"/>
    </source>
</evidence>
<dbReference type="SUPFAM" id="SSF140990">
    <property type="entry name" value="FtsH protease domain-like"/>
    <property type="match status" value="1"/>
</dbReference>
<dbReference type="InterPro" id="IPR037219">
    <property type="entry name" value="Peptidase_M41-like"/>
</dbReference>
<keyword evidence="3" id="KW-1185">Reference proteome</keyword>
<organism evidence="1 3">
    <name type="scientific">Chloropicon primus</name>
    <dbReference type="NCBI Taxonomy" id="1764295"/>
    <lineage>
        <taxon>Eukaryota</taxon>
        <taxon>Viridiplantae</taxon>
        <taxon>Chlorophyta</taxon>
        <taxon>Chloropicophyceae</taxon>
        <taxon>Chloropicales</taxon>
        <taxon>Chloropicaceae</taxon>
        <taxon>Chloropicon</taxon>
    </lineage>
</organism>
<gene>
    <name evidence="1" type="ORF">A3770_04p33550</name>
    <name evidence="2" type="ORF">A3770_04p33560</name>
</gene>
<dbReference type="Gene3D" id="1.20.58.760">
    <property type="entry name" value="Peptidase M41"/>
    <property type="match status" value="1"/>
</dbReference>
<dbReference type="Proteomes" id="UP000316726">
    <property type="component" value="Chromosome 4"/>
</dbReference>
<sequence>MLNAGMVGGLEVLPYTFPSDLFTSGIVFSDPQVQVQRQELLDVTSGLEGGRNPNGMCGPSERTRWRCEHEVRSMLEEAHRENLRVLGGEEMRGVLDDLAARLVRDKEVSGDAVREMIQQQRVVGGERW</sequence>
<dbReference type="GO" id="GO:0004176">
    <property type="term" value="F:ATP-dependent peptidase activity"/>
    <property type="evidence" value="ECO:0007669"/>
    <property type="project" value="InterPro"/>
</dbReference>
<accession>A0A5B8MK65</accession>
<evidence type="ECO:0000313" key="2">
    <source>
        <dbReference type="EMBL" id="QDZ20838.1"/>
    </source>
</evidence>
<name>A0A5B8MK65_9CHLO</name>
<dbReference type="EMBL" id="CP031037">
    <property type="protein sequence ID" value="QDZ20838.1"/>
    <property type="molecule type" value="Genomic_DNA"/>
</dbReference>